<evidence type="ECO:0000313" key="1">
    <source>
        <dbReference type="EMBL" id="KNF08794.1"/>
    </source>
</evidence>
<dbReference type="Proteomes" id="UP000037267">
    <property type="component" value="Unassembled WGS sequence"/>
</dbReference>
<proteinExistence type="predicted"/>
<dbReference type="RefSeq" id="WP_050354894.1">
    <property type="nucleotide sequence ID" value="NZ_LGSS01000005.1"/>
</dbReference>
<dbReference type="EMBL" id="LGSS01000005">
    <property type="protein sequence ID" value="KNF08794.1"/>
    <property type="molecule type" value="Genomic_DNA"/>
</dbReference>
<comment type="caution">
    <text evidence="1">The sequence shown here is derived from an EMBL/GenBank/DDBJ whole genome shotgun (WGS) entry which is preliminary data.</text>
</comment>
<protein>
    <recommendedName>
        <fullName evidence="3">Flagellar hook-length control protein FliK</fullName>
    </recommendedName>
</protein>
<accession>A0A0L0WB90</accession>
<organism evidence="1 2">
    <name type="scientific">Gottschalkia purinilytica</name>
    <name type="common">Clostridium purinilyticum</name>
    <dbReference type="NCBI Taxonomy" id="1503"/>
    <lineage>
        <taxon>Bacteria</taxon>
        <taxon>Bacillati</taxon>
        <taxon>Bacillota</taxon>
        <taxon>Tissierellia</taxon>
        <taxon>Tissierellales</taxon>
        <taxon>Gottschalkiaceae</taxon>
        <taxon>Gottschalkia</taxon>
    </lineage>
</organism>
<gene>
    <name evidence="1" type="ORF">CLPU_5c01010</name>
</gene>
<dbReference type="AlphaFoldDB" id="A0A0L0WB90"/>
<evidence type="ECO:0000313" key="2">
    <source>
        <dbReference type="Proteomes" id="UP000037267"/>
    </source>
</evidence>
<dbReference type="OrthoDB" id="1706616at2"/>
<dbReference type="STRING" id="1503.CLPU_5c01010"/>
<dbReference type="PATRIC" id="fig|1503.3.peg.2625"/>
<name>A0A0L0WB90_GOTPU</name>
<sequence length="595" mass="68778">MRISIPILNNVSTDSKDILSKLKEGDTIKGRIVEVNGDTIKIDLGNGNIVQGKTEVPLDLLEKEFMNFVIKDISGNTLVLSPVYDDVNLENEYFIKNQQVIMEKILEFHGLEKSQKNIDILKVMIGYKMPLDKENVSNIIKHINKLESLLNTQSNEKIHMISTNQDPLKENILKFLKINQNELQHNITNKVNAQTNLDVNSNNKMMNINSSNNTVSDITSLDYKTPIIKDNNVILNDEFIPFEKITNDETILEKNKVTNINTVKDDMPQKININNTLNDNKNIEGKVVDLVDLKENLNQEKTIKDQNNDVTNKESLNHNYKDKMLKDVTDIVLKEIKNLFSSQVLDKKSMQKVVFLLKSNIEANIQNLKTLENVLNKGETINKSISELAEELEKEGLITKEIKDRLVLQSKSVEINFDGSDKERIGSFYKKLNDNIEKIIHNISGKDRISDELMLKVKNASEKIEFFNRINEKSMLLCIPFTLNKNEMNNTIYLLSKRRINKKSDSIKVYISLDTKKFDKVKILCDYMYSRLNVNFNIDKKYVEIFENRKNELKQSLNENSYDNVFIYVNSEKNKDILDIVSYDDTINYMVNIKV</sequence>
<evidence type="ECO:0008006" key="3">
    <source>
        <dbReference type="Google" id="ProtNLM"/>
    </source>
</evidence>
<reference evidence="2" key="1">
    <citation type="submission" date="2015-07" db="EMBL/GenBank/DDBJ databases">
        <title>Draft genome sequence of the purine-degrading Gottschalkia purinilyticum DSM 1384 (formerly Clostridium purinilyticum).</title>
        <authorList>
            <person name="Poehlein A."/>
            <person name="Schiel-Bengelsdorf B."/>
            <person name="Bengelsdorf F.R."/>
            <person name="Daniel R."/>
            <person name="Duerre P."/>
        </authorList>
    </citation>
    <scope>NUCLEOTIDE SEQUENCE [LARGE SCALE GENOMIC DNA]</scope>
    <source>
        <strain evidence="2">DSM 1384</strain>
    </source>
</reference>
<keyword evidence="2" id="KW-1185">Reference proteome</keyword>